<dbReference type="InterPro" id="IPR050492">
    <property type="entry name" value="Bact_metal-bind_prot9"/>
</dbReference>
<organism evidence="5">
    <name type="scientific">marine sediment metagenome</name>
    <dbReference type="NCBI Taxonomy" id="412755"/>
    <lineage>
        <taxon>unclassified sequences</taxon>
        <taxon>metagenomes</taxon>
        <taxon>ecological metagenomes</taxon>
    </lineage>
</organism>
<evidence type="ECO:0000256" key="2">
    <source>
        <dbReference type="ARBA" id="ARBA00022448"/>
    </source>
</evidence>
<keyword evidence="2" id="KW-0813">Transport</keyword>
<dbReference type="SUPFAM" id="SSF53807">
    <property type="entry name" value="Helical backbone' metal receptor"/>
    <property type="match status" value="1"/>
</dbReference>
<dbReference type="PANTHER" id="PTHR42953:SF1">
    <property type="entry name" value="METAL-BINDING PROTEIN HI_0362-RELATED"/>
    <property type="match status" value="1"/>
</dbReference>
<evidence type="ECO:0000256" key="4">
    <source>
        <dbReference type="ARBA" id="ARBA00022729"/>
    </source>
</evidence>
<protein>
    <recommendedName>
        <fullName evidence="6">Zinc ABC transporter substrate-binding protein</fullName>
    </recommendedName>
</protein>
<reference evidence="5" key="1">
    <citation type="journal article" date="2014" name="Front. Microbiol.">
        <title>High frequency of phylogenetically diverse reductive dehalogenase-homologous genes in deep subseafloor sedimentary metagenomes.</title>
        <authorList>
            <person name="Kawai M."/>
            <person name="Futagami T."/>
            <person name="Toyoda A."/>
            <person name="Takaki Y."/>
            <person name="Nishi S."/>
            <person name="Hori S."/>
            <person name="Arai W."/>
            <person name="Tsubouchi T."/>
            <person name="Morono Y."/>
            <person name="Uchiyama I."/>
            <person name="Ito T."/>
            <person name="Fujiyama A."/>
            <person name="Inagaki F."/>
            <person name="Takami H."/>
        </authorList>
    </citation>
    <scope>NUCLEOTIDE SEQUENCE</scope>
    <source>
        <strain evidence="5">Expedition CK06-06</strain>
    </source>
</reference>
<evidence type="ECO:0000256" key="1">
    <source>
        <dbReference type="ARBA" id="ARBA00004196"/>
    </source>
</evidence>
<dbReference type="Pfam" id="PF01297">
    <property type="entry name" value="ZnuA"/>
    <property type="match status" value="1"/>
</dbReference>
<accession>X1HII6</accession>
<dbReference type="AlphaFoldDB" id="X1HII6"/>
<dbReference type="PANTHER" id="PTHR42953">
    <property type="entry name" value="HIGH-AFFINITY ZINC UPTAKE SYSTEM PROTEIN ZNUA-RELATED"/>
    <property type="match status" value="1"/>
</dbReference>
<keyword evidence="3" id="KW-0479">Metal-binding</keyword>
<dbReference type="Gene3D" id="3.40.50.1980">
    <property type="entry name" value="Nitrogenase molybdenum iron protein domain"/>
    <property type="match status" value="2"/>
</dbReference>
<comment type="caution">
    <text evidence="5">The sequence shown here is derived from an EMBL/GenBank/DDBJ whole genome shotgun (WGS) entry which is preliminary data.</text>
</comment>
<name>X1HII6_9ZZZZ</name>
<dbReference type="EMBL" id="BARU01019788">
    <property type="protein sequence ID" value="GAH56870.1"/>
    <property type="molecule type" value="Genomic_DNA"/>
</dbReference>
<dbReference type="GO" id="GO:0046872">
    <property type="term" value="F:metal ion binding"/>
    <property type="evidence" value="ECO:0007669"/>
    <property type="project" value="UniProtKB-KW"/>
</dbReference>
<dbReference type="GO" id="GO:0030313">
    <property type="term" value="C:cell envelope"/>
    <property type="evidence" value="ECO:0007669"/>
    <property type="project" value="UniProtKB-SubCell"/>
</dbReference>
<dbReference type="InterPro" id="IPR006127">
    <property type="entry name" value="ZnuA-like"/>
</dbReference>
<sequence>IWVHDIKDTLSELDPQGAEYYQVNSEKYESSLKELDTWIREQVAHVPEANRKIISDHNLLGYFADQYGFEQVGAIIPSYSTLAEPSASELAELEDAVKELGVKAVFVGNTVNPSLATRVAEDTGTNLVFIYSGSLTEPGGEAGSYIDYMRYNVLTIVEALK</sequence>
<evidence type="ECO:0000313" key="5">
    <source>
        <dbReference type="EMBL" id="GAH56870.1"/>
    </source>
</evidence>
<comment type="subcellular location">
    <subcellularLocation>
        <location evidence="1">Cell envelope</location>
    </subcellularLocation>
</comment>
<evidence type="ECO:0000256" key="3">
    <source>
        <dbReference type="ARBA" id="ARBA00022723"/>
    </source>
</evidence>
<keyword evidence="4" id="KW-0732">Signal</keyword>
<dbReference type="GO" id="GO:0030001">
    <property type="term" value="P:metal ion transport"/>
    <property type="evidence" value="ECO:0007669"/>
    <property type="project" value="InterPro"/>
</dbReference>
<feature type="non-terminal residue" evidence="5">
    <location>
        <position position="1"/>
    </location>
</feature>
<proteinExistence type="predicted"/>
<evidence type="ECO:0008006" key="6">
    <source>
        <dbReference type="Google" id="ProtNLM"/>
    </source>
</evidence>
<gene>
    <name evidence="5" type="ORF">S03H2_32564</name>
</gene>